<evidence type="ECO:0000256" key="1">
    <source>
        <dbReference type="ARBA" id="ARBA00009065"/>
    </source>
</evidence>
<dbReference type="InterPro" id="IPR006671">
    <property type="entry name" value="Cyclin_N"/>
</dbReference>
<dbReference type="Gene3D" id="1.10.472.10">
    <property type="entry name" value="Cyclin-like"/>
    <property type="match status" value="2"/>
</dbReference>
<protein>
    <recommendedName>
        <fullName evidence="6">B-like cyclin</fullName>
    </recommendedName>
</protein>
<keyword evidence="11" id="KW-1185">Reference proteome</keyword>
<evidence type="ECO:0000259" key="8">
    <source>
        <dbReference type="SMART" id="SM00385"/>
    </source>
</evidence>
<dbReference type="Pfam" id="PF00134">
    <property type="entry name" value="Cyclin_N"/>
    <property type="match status" value="1"/>
</dbReference>
<dbReference type="InterPro" id="IPR013763">
    <property type="entry name" value="Cyclin-like_dom"/>
</dbReference>
<sequence>MALQEEPQELQNPPVAFDLLLFCEEGFEEDLRDNGSDQESENCDGFSKMQSSFPLVVMESDIFWENDELSSLISKEEQTHVCFSGEISDGSLMAARKEAVEWILSVRAHYGFSSLTTVLAVNYFDRFIASRPFQRDKPWMSQLAAVACVSLAAKVEETHVPLLLDLQVEESKYVFEAKTIQRMELLVLSTLGWRMNPVTPNSYFDHIIRRFGLKIHLHWEFLWRCERLLLSVIADSRFTCYLPSVLATATMLYVIDEIEAFNPVEYQNQLMNLLKVSKDRVNECSMLILELSGSVENQSHKRKHLSVPSSPNGVINASFSCDMSNGSWAVASLDSSSPDPQFKRSRLQNQQMRLPSLNRVSVDVLSSSR</sequence>
<dbReference type="SUPFAM" id="SSF47954">
    <property type="entry name" value="Cyclin-like"/>
    <property type="match status" value="1"/>
</dbReference>
<evidence type="ECO:0000256" key="6">
    <source>
        <dbReference type="ARBA" id="ARBA00032263"/>
    </source>
</evidence>
<dbReference type="PANTHER" id="PTHR10177">
    <property type="entry name" value="CYCLINS"/>
    <property type="match status" value="1"/>
</dbReference>
<feature type="domain" description="Cyclin C-terminal" evidence="9">
    <location>
        <begin position="198"/>
        <end position="323"/>
    </location>
</feature>
<keyword evidence="5" id="KW-0131">Cell cycle</keyword>
<dbReference type="SMART" id="SM01332">
    <property type="entry name" value="Cyclin_C"/>
    <property type="match status" value="1"/>
</dbReference>
<comment type="subunit">
    <text evidence="2">Interacts with the CDC2 protein kinase to form a serine/threonine kinase holoenzyme complex also known as maturation promoting factor (MPF). The cyclin subunit imparts substrate specificity to the complex.</text>
</comment>
<evidence type="ECO:0000256" key="7">
    <source>
        <dbReference type="RuleBase" id="RU000383"/>
    </source>
</evidence>
<organism evidence="10 11">
    <name type="scientific">Malus domestica</name>
    <name type="common">Apple</name>
    <name type="synonym">Pyrus malus</name>
    <dbReference type="NCBI Taxonomy" id="3750"/>
    <lineage>
        <taxon>Eukaryota</taxon>
        <taxon>Viridiplantae</taxon>
        <taxon>Streptophyta</taxon>
        <taxon>Embryophyta</taxon>
        <taxon>Tracheophyta</taxon>
        <taxon>Spermatophyta</taxon>
        <taxon>Magnoliopsida</taxon>
        <taxon>eudicotyledons</taxon>
        <taxon>Gunneridae</taxon>
        <taxon>Pentapetalae</taxon>
        <taxon>rosids</taxon>
        <taxon>fabids</taxon>
        <taxon>Rosales</taxon>
        <taxon>Rosaceae</taxon>
        <taxon>Amygdaloideae</taxon>
        <taxon>Maleae</taxon>
        <taxon>Malus</taxon>
    </lineage>
</organism>
<dbReference type="EMBL" id="RDQH01000341">
    <property type="protein sequence ID" value="RXH75384.1"/>
    <property type="molecule type" value="Genomic_DNA"/>
</dbReference>
<dbReference type="FunFam" id="1.10.472.10:FF:000070">
    <property type="entry name" value="CYCLIN D32"/>
    <property type="match status" value="1"/>
</dbReference>
<evidence type="ECO:0000256" key="5">
    <source>
        <dbReference type="ARBA" id="ARBA00023306"/>
    </source>
</evidence>
<evidence type="ECO:0000259" key="9">
    <source>
        <dbReference type="SMART" id="SM01332"/>
    </source>
</evidence>
<dbReference type="CDD" id="cd20543">
    <property type="entry name" value="CYCLIN_AtCycD-like_rpt1"/>
    <property type="match status" value="1"/>
</dbReference>
<feature type="domain" description="Cyclin-like" evidence="8">
    <location>
        <begin position="101"/>
        <end position="189"/>
    </location>
</feature>
<comment type="similarity">
    <text evidence="1">Belongs to the cyclin family. Cyclin D subfamily.</text>
</comment>
<keyword evidence="4 7" id="KW-0195">Cyclin</keyword>
<keyword evidence="3" id="KW-0132">Cell division</keyword>
<dbReference type="STRING" id="3750.A0A498HZ15"/>
<dbReference type="FunFam" id="1.10.472.10:FF:000074">
    <property type="entry name" value="D3-type cyclin"/>
    <property type="match status" value="1"/>
</dbReference>
<dbReference type="AlphaFoldDB" id="A0A498HZ15"/>
<evidence type="ECO:0000313" key="11">
    <source>
        <dbReference type="Proteomes" id="UP000290289"/>
    </source>
</evidence>
<dbReference type="SMART" id="SM00385">
    <property type="entry name" value="CYCLIN"/>
    <property type="match status" value="1"/>
</dbReference>
<evidence type="ECO:0000313" key="10">
    <source>
        <dbReference type="EMBL" id="RXH75384.1"/>
    </source>
</evidence>
<dbReference type="Pfam" id="PF02984">
    <property type="entry name" value="Cyclin_C"/>
    <property type="match status" value="1"/>
</dbReference>
<evidence type="ECO:0000256" key="4">
    <source>
        <dbReference type="ARBA" id="ARBA00023127"/>
    </source>
</evidence>
<accession>A0A498HZ15</accession>
<evidence type="ECO:0000256" key="3">
    <source>
        <dbReference type="ARBA" id="ARBA00022618"/>
    </source>
</evidence>
<reference evidence="10 11" key="1">
    <citation type="submission" date="2018-10" db="EMBL/GenBank/DDBJ databases">
        <title>A high-quality apple genome assembly.</title>
        <authorList>
            <person name="Hu J."/>
        </authorList>
    </citation>
    <scope>NUCLEOTIDE SEQUENCE [LARGE SCALE GENOMIC DNA]</scope>
    <source>
        <strain evidence="11">cv. HFTH1</strain>
        <tissue evidence="10">Young leaf</tissue>
    </source>
</reference>
<evidence type="ECO:0000256" key="2">
    <source>
        <dbReference type="ARBA" id="ARBA00011177"/>
    </source>
</evidence>
<name>A0A498HZ15_MALDO</name>
<dbReference type="Proteomes" id="UP000290289">
    <property type="component" value="Chromosome 15"/>
</dbReference>
<dbReference type="InterPro" id="IPR039361">
    <property type="entry name" value="Cyclin"/>
</dbReference>
<comment type="caution">
    <text evidence="10">The sequence shown here is derived from an EMBL/GenBank/DDBJ whole genome shotgun (WGS) entry which is preliminary data.</text>
</comment>
<dbReference type="GO" id="GO:0048316">
    <property type="term" value="P:seed development"/>
    <property type="evidence" value="ECO:0007669"/>
    <property type="project" value="UniProtKB-ARBA"/>
</dbReference>
<dbReference type="CDD" id="cd20544">
    <property type="entry name" value="CYCLIN_AtCycD-like_rpt2"/>
    <property type="match status" value="1"/>
</dbReference>
<dbReference type="InterPro" id="IPR036915">
    <property type="entry name" value="Cyclin-like_sf"/>
</dbReference>
<gene>
    <name evidence="10" type="ORF">DVH24_030105</name>
</gene>
<proteinExistence type="inferred from homology"/>
<dbReference type="InterPro" id="IPR004367">
    <property type="entry name" value="Cyclin_C-dom"/>
</dbReference>
<dbReference type="GO" id="GO:0010444">
    <property type="term" value="P:guard mother cell differentiation"/>
    <property type="evidence" value="ECO:0007669"/>
    <property type="project" value="UniProtKB-ARBA"/>
</dbReference>
<dbReference type="GO" id="GO:0051301">
    <property type="term" value="P:cell division"/>
    <property type="evidence" value="ECO:0007669"/>
    <property type="project" value="UniProtKB-KW"/>
</dbReference>